<feature type="compositionally biased region" description="Low complexity" evidence="3">
    <location>
        <begin position="15"/>
        <end position="25"/>
    </location>
</feature>
<keyword evidence="5" id="KW-1185">Reference proteome</keyword>
<dbReference type="EMBL" id="CVRB01000001">
    <property type="protein sequence ID" value="CRK80942.1"/>
    <property type="molecule type" value="Genomic_DNA"/>
</dbReference>
<reference evidence="5" key="1">
    <citation type="submission" date="2015-05" db="EMBL/GenBank/DDBJ databases">
        <authorList>
            <person name="Urmite Genomes"/>
        </authorList>
    </citation>
    <scope>NUCLEOTIDE SEQUENCE [LARGE SCALE GENOMIC DNA]</scope>
    <source>
        <strain evidence="5">LF1</strain>
    </source>
</reference>
<feature type="compositionally biased region" description="Polar residues" evidence="3">
    <location>
        <begin position="1"/>
        <end position="14"/>
    </location>
</feature>
<evidence type="ECO:0000256" key="2">
    <source>
        <dbReference type="ARBA" id="ARBA00022795"/>
    </source>
</evidence>
<organism evidence="4 5">
    <name type="scientific">Neobacillus massiliamazoniensis</name>
    <dbReference type="NCBI Taxonomy" id="1499688"/>
    <lineage>
        <taxon>Bacteria</taxon>
        <taxon>Bacillati</taxon>
        <taxon>Bacillota</taxon>
        <taxon>Bacilli</taxon>
        <taxon>Bacillales</taxon>
        <taxon>Bacillaceae</taxon>
        <taxon>Neobacillus</taxon>
    </lineage>
</organism>
<evidence type="ECO:0000256" key="1">
    <source>
        <dbReference type="ARBA" id="ARBA00010577"/>
    </source>
</evidence>
<accession>A0A0U1NT82</accession>
<dbReference type="Proteomes" id="UP000199087">
    <property type="component" value="Unassembled WGS sequence"/>
</dbReference>
<dbReference type="InterPro" id="IPR005648">
    <property type="entry name" value="FlgD"/>
</dbReference>
<dbReference type="AlphaFoldDB" id="A0A0U1NT82"/>
<name>A0A0U1NT82_9BACI</name>
<dbReference type="GO" id="GO:0044781">
    <property type="term" value="P:bacterial-type flagellum organization"/>
    <property type="evidence" value="ECO:0007669"/>
    <property type="project" value="UniProtKB-KW"/>
</dbReference>
<keyword evidence="4" id="KW-0282">Flagellum</keyword>
<evidence type="ECO:0000313" key="5">
    <source>
        <dbReference type="Proteomes" id="UP000199087"/>
    </source>
</evidence>
<evidence type="ECO:0000256" key="3">
    <source>
        <dbReference type="SAM" id="MobiDB-lite"/>
    </source>
</evidence>
<dbReference type="STRING" id="1499688.BN000_00833"/>
<keyword evidence="2" id="KW-1005">Bacterial flagellum biogenesis</keyword>
<feature type="region of interest" description="Disordered" evidence="3">
    <location>
        <begin position="1"/>
        <end position="27"/>
    </location>
</feature>
<keyword evidence="4" id="KW-0969">Cilium</keyword>
<sequence length="155" mass="17079">MSNWVDVTSVSPKTNNNNQPSHQNNTLGKDDFLKILTTQLAHQDPSSPLDDKEFISQMATFSSLEQMTNLNTSFDNLANQLTNRQMSQFAGAIGKEISWTPQGSTTTASGIVDGISMQGGNYYYIVGNNKIPFDQVTEIRQNVSNSKDEINLLGN</sequence>
<comment type="similarity">
    <text evidence="1">Belongs to the FlgD family.</text>
</comment>
<dbReference type="NCBIfam" id="NF007197">
    <property type="entry name" value="PRK09618.1"/>
    <property type="match status" value="1"/>
</dbReference>
<protein>
    <submittedName>
        <fullName evidence="4">Flagellar hook capping protein</fullName>
    </submittedName>
</protein>
<evidence type="ECO:0000313" key="4">
    <source>
        <dbReference type="EMBL" id="CRK80942.1"/>
    </source>
</evidence>
<dbReference type="OrthoDB" id="280334at2"/>
<gene>
    <name evidence="4" type="ORF">BN000_00833</name>
</gene>
<dbReference type="Pfam" id="PF03963">
    <property type="entry name" value="FlgD"/>
    <property type="match status" value="1"/>
</dbReference>
<dbReference type="RefSeq" id="WP_090631227.1">
    <property type="nucleotide sequence ID" value="NZ_CVRB01000001.1"/>
</dbReference>
<proteinExistence type="inferred from homology"/>
<keyword evidence="4" id="KW-0966">Cell projection</keyword>